<reference evidence="1 2" key="1">
    <citation type="submission" date="2022-06" db="EMBL/GenBank/DDBJ databases">
        <title>Isolation of gut microbiota from human fecal samples.</title>
        <authorList>
            <person name="Pamer E.G."/>
            <person name="Barat B."/>
            <person name="Waligurski E."/>
            <person name="Medina S."/>
            <person name="Paddock L."/>
            <person name="Mostad J."/>
        </authorList>
    </citation>
    <scope>NUCLEOTIDE SEQUENCE [LARGE SCALE GENOMIC DNA]</scope>
    <source>
        <strain evidence="1 2">DFI.6.1</strain>
    </source>
</reference>
<dbReference type="RefSeq" id="WP_256197794.1">
    <property type="nucleotide sequence ID" value="NZ_CALVCM010000035.1"/>
</dbReference>
<name>A0ABT1SKX7_9FIRM</name>
<protein>
    <submittedName>
        <fullName evidence="1">Uncharacterized protein</fullName>
    </submittedName>
</protein>
<organism evidence="1 2">
    <name type="scientific">Massilicoli timonensis</name>
    <dbReference type="NCBI Taxonomy" id="2015901"/>
    <lineage>
        <taxon>Bacteria</taxon>
        <taxon>Bacillati</taxon>
        <taxon>Bacillota</taxon>
        <taxon>Erysipelotrichia</taxon>
        <taxon>Erysipelotrichales</taxon>
        <taxon>Erysipelotrichaceae</taxon>
        <taxon>Massilicoli</taxon>
    </lineage>
</organism>
<comment type="caution">
    <text evidence="1">The sequence shown here is derived from an EMBL/GenBank/DDBJ whole genome shotgun (WGS) entry which is preliminary data.</text>
</comment>
<keyword evidence="2" id="KW-1185">Reference proteome</keyword>
<accession>A0ABT1SKX7</accession>
<sequence>MQRFKEHMVFKKYIDVITLIGKDGKLRPLKIIWDQENCYPIDHIYSVKNGTSVVGGCGLRYECSICGNRRLLFYERDRWFMESEKP</sequence>
<proteinExistence type="predicted"/>
<dbReference type="Proteomes" id="UP001524435">
    <property type="component" value="Unassembled WGS sequence"/>
</dbReference>
<evidence type="ECO:0000313" key="2">
    <source>
        <dbReference type="Proteomes" id="UP001524435"/>
    </source>
</evidence>
<gene>
    <name evidence="1" type="ORF">NE663_06345</name>
</gene>
<evidence type="ECO:0000313" key="1">
    <source>
        <dbReference type="EMBL" id="MCQ5121880.1"/>
    </source>
</evidence>
<dbReference type="EMBL" id="JANGCH010000007">
    <property type="protein sequence ID" value="MCQ5121880.1"/>
    <property type="molecule type" value="Genomic_DNA"/>
</dbReference>